<organism evidence="6 7">
    <name type="scientific">Adonisia turfae CCMR0081</name>
    <dbReference type="NCBI Taxonomy" id="2292702"/>
    <lineage>
        <taxon>Bacteria</taxon>
        <taxon>Bacillati</taxon>
        <taxon>Cyanobacteriota</taxon>
        <taxon>Adonisia</taxon>
        <taxon>Adonisia turfae</taxon>
    </lineage>
</organism>
<dbReference type="Gene3D" id="1.10.10.10">
    <property type="entry name" value="Winged helix-like DNA-binding domain superfamily/Winged helix DNA-binding domain"/>
    <property type="match status" value="1"/>
</dbReference>
<dbReference type="NCBIfam" id="NF008352">
    <property type="entry name" value="PRK11139.1"/>
    <property type="match status" value="1"/>
</dbReference>
<dbReference type="InterPro" id="IPR036388">
    <property type="entry name" value="WH-like_DNA-bd_sf"/>
</dbReference>
<dbReference type="SUPFAM" id="SSF53850">
    <property type="entry name" value="Periplasmic binding protein-like II"/>
    <property type="match status" value="1"/>
</dbReference>
<dbReference type="Proteomes" id="UP000481033">
    <property type="component" value="Unassembled WGS sequence"/>
</dbReference>
<dbReference type="RefSeq" id="WP_163695743.1">
    <property type="nucleotide sequence ID" value="NZ_QXHD01000003.1"/>
</dbReference>
<evidence type="ECO:0000313" key="7">
    <source>
        <dbReference type="Proteomes" id="UP000481033"/>
    </source>
</evidence>
<dbReference type="GO" id="GO:0003700">
    <property type="term" value="F:DNA-binding transcription factor activity"/>
    <property type="evidence" value="ECO:0007669"/>
    <property type="project" value="InterPro"/>
</dbReference>
<dbReference type="InterPro" id="IPR005119">
    <property type="entry name" value="LysR_subst-bd"/>
</dbReference>
<keyword evidence="3" id="KW-0238">DNA-binding</keyword>
<keyword evidence="2" id="KW-0805">Transcription regulation</keyword>
<sequence>MRSLPPLNALHTFEVAARHLSFQQAAEELDVTSTAISHQIKLLEDYLEVSLFRRRPRPLSLTEAGQLLYPVVRESLDSIAEAITQLKQVPISTTLTVSVTTVFAAKWLVPRLAEFQRTHPEIDLRLQTSNDVVNLQRQTVDLAIRYGKGNYPGLAVRPLMSDRFVPICSPRLLENNHPIRKPDDVVHYPLLHFEWIHFGIDAPDWKNWFSATGLNTVVPDHGLKFNEESLAIQAAIAGQGIALCSTVHVADDVALGFLVQPLNVMLDGFNYSAVYLENHPKEVLILKFIDWLVEMAGHVS</sequence>
<dbReference type="FunFam" id="1.10.10.10:FF:000038">
    <property type="entry name" value="Glycine cleavage system transcriptional activator"/>
    <property type="match status" value="1"/>
</dbReference>
<keyword evidence="4" id="KW-0804">Transcription</keyword>
<gene>
    <name evidence="6" type="primary">gcvA</name>
    <name evidence="6" type="ORF">DXZ20_00790</name>
</gene>
<dbReference type="GO" id="GO:0043565">
    <property type="term" value="F:sequence-specific DNA binding"/>
    <property type="evidence" value="ECO:0007669"/>
    <property type="project" value="TreeGrafter"/>
</dbReference>
<evidence type="ECO:0000256" key="2">
    <source>
        <dbReference type="ARBA" id="ARBA00023015"/>
    </source>
</evidence>
<accession>A0A6M0RF75</accession>
<dbReference type="PRINTS" id="PR00039">
    <property type="entry name" value="HTHLYSR"/>
</dbReference>
<evidence type="ECO:0000256" key="4">
    <source>
        <dbReference type="ARBA" id="ARBA00023163"/>
    </source>
</evidence>
<evidence type="ECO:0000256" key="1">
    <source>
        <dbReference type="ARBA" id="ARBA00009437"/>
    </source>
</evidence>
<comment type="caution">
    <text evidence="6">The sequence shown here is derived from an EMBL/GenBank/DDBJ whole genome shotgun (WGS) entry which is preliminary data.</text>
</comment>
<dbReference type="Pfam" id="PF03466">
    <property type="entry name" value="LysR_substrate"/>
    <property type="match status" value="1"/>
</dbReference>
<dbReference type="Pfam" id="PF00126">
    <property type="entry name" value="HTH_1"/>
    <property type="match status" value="1"/>
</dbReference>
<dbReference type="InterPro" id="IPR058163">
    <property type="entry name" value="LysR-type_TF_proteobact-type"/>
</dbReference>
<dbReference type="Gene3D" id="3.40.190.10">
    <property type="entry name" value="Periplasmic binding protein-like II"/>
    <property type="match status" value="2"/>
</dbReference>
<keyword evidence="7" id="KW-1185">Reference proteome</keyword>
<dbReference type="PANTHER" id="PTHR30537:SF26">
    <property type="entry name" value="GLYCINE CLEAVAGE SYSTEM TRANSCRIPTIONAL ACTIVATOR"/>
    <property type="match status" value="1"/>
</dbReference>
<dbReference type="GO" id="GO:0006351">
    <property type="term" value="P:DNA-templated transcription"/>
    <property type="evidence" value="ECO:0007669"/>
    <property type="project" value="TreeGrafter"/>
</dbReference>
<dbReference type="PROSITE" id="PS50931">
    <property type="entry name" value="HTH_LYSR"/>
    <property type="match status" value="1"/>
</dbReference>
<protein>
    <submittedName>
        <fullName evidence="6">Transcriptional regulator GcvA</fullName>
    </submittedName>
</protein>
<dbReference type="EMBL" id="QXHD01000003">
    <property type="protein sequence ID" value="NEZ54261.1"/>
    <property type="molecule type" value="Genomic_DNA"/>
</dbReference>
<dbReference type="PANTHER" id="PTHR30537">
    <property type="entry name" value="HTH-TYPE TRANSCRIPTIONAL REGULATOR"/>
    <property type="match status" value="1"/>
</dbReference>
<reference evidence="6 7" key="1">
    <citation type="journal article" date="2020" name="Microb. Ecol.">
        <title>Ecogenomics of the Marine Benthic Filamentous Cyanobacterium Adonisia.</title>
        <authorList>
            <person name="Walter J.M."/>
            <person name="Coutinho F.H."/>
            <person name="Leomil L."/>
            <person name="Hargreaves P.I."/>
            <person name="Campeao M.E."/>
            <person name="Vieira V.V."/>
            <person name="Silva B.S."/>
            <person name="Fistarol G.O."/>
            <person name="Salomon P.S."/>
            <person name="Sawabe T."/>
            <person name="Mino S."/>
            <person name="Hosokawa M."/>
            <person name="Miyashita H."/>
            <person name="Maruyama F."/>
            <person name="van Verk M.C."/>
            <person name="Dutilh B.E."/>
            <person name="Thompson C.C."/>
            <person name="Thompson F.L."/>
        </authorList>
    </citation>
    <scope>NUCLEOTIDE SEQUENCE [LARGE SCALE GENOMIC DNA]</scope>
    <source>
        <strain evidence="6 7">CCMR0081</strain>
    </source>
</reference>
<dbReference type="InterPro" id="IPR000847">
    <property type="entry name" value="LysR_HTH_N"/>
</dbReference>
<comment type="similarity">
    <text evidence="1">Belongs to the LysR transcriptional regulatory family.</text>
</comment>
<evidence type="ECO:0000313" key="6">
    <source>
        <dbReference type="EMBL" id="NEZ54261.1"/>
    </source>
</evidence>
<evidence type="ECO:0000259" key="5">
    <source>
        <dbReference type="PROSITE" id="PS50931"/>
    </source>
</evidence>
<dbReference type="SUPFAM" id="SSF46785">
    <property type="entry name" value="Winged helix' DNA-binding domain"/>
    <property type="match status" value="1"/>
</dbReference>
<proteinExistence type="inferred from homology"/>
<feature type="domain" description="HTH lysR-type" evidence="5">
    <location>
        <begin position="5"/>
        <end position="62"/>
    </location>
</feature>
<dbReference type="InterPro" id="IPR036390">
    <property type="entry name" value="WH_DNA-bd_sf"/>
</dbReference>
<evidence type="ECO:0000256" key="3">
    <source>
        <dbReference type="ARBA" id="ARBA00023125"/>
    </source>
</evidence>
<dbReference type="CDD" id="cd08432">
    <property type="entry name" value="PBP2_GcdR_TrpI_HvrB_AmpR_like"/>
    <property type="match status" value="1"/>
</dbReference>
<name>A0A6M0RF75_9CYAN</name>
<dbReference type="AlphaFoldDB" id="A0A6M0RF75"/>